<dbReference type="AlphaFoldDB" id="A0AAW2XR00"/>
<accession>A0AAW2XR00</accession>
<reference evidence="1" key="1">
    <citation type="submission" date="2020-06" db="EMBL/GenBank/DDBJ databases">
        <authorList>
            <person name="Li T."/>
            <person name="Hu X."/>
            <person name="Zhang T."/>
            <person name="Song X."/>
            <person name="Zhang H."/>
            <person name="Dai N."/>
            <person name="Sheng W."/>
            <person name="Hou X."/>
            <person name="Wei L."/>
        </authorList>
    </citation>
    <scope>NUCLEOTIDE SEQUENCE</scope>
    <source>
        <strain evidence="1">KEN1</strain>
        <tissue evidence="1">Leaf</tissue>
    </source>
</reference>
<organism evidence="1">
    <name type="scientific">Sesamum latifolium</name>
    <dbReference type="NCBI Taxonomy" id="2727402"/>
    <lineage>
        <taxon>Eukaryota</taxon>
        <taxon>Viridiplantae</taxon>
        <taxon>Streptophyta</taxon>
        <taxon>Embryophyta</taxon>
        <taxon>Tracheophyta</taxon>
        <taxon>Spermatophyta</taxon>
        <taxon>Magnoliopsida</taxon>
        <taxon>eudicotyledons</taxon>
        <taxon>Gunneridae</taxon>
        <taxon>Pentapetalae</taxon>
        <taxon>asterids</taxon>
        <taxon>lamiids</taxon>
        <taxon>Lamiales</taxon>
        <taxon>Pedaliaceae</taxon>
        <taxon>Sesamum</taxon>
    </lineage>
</organism>
<proteinExistence type="predicted"/>
<comment type="caution">
    <text evidence="1">The sequence shown here is derived from an EMBL/GenBank/DDBJ whole genome shotgun (WGS) entry which is preliminary data.</text>
</comment>
<dbReference type="EMBL" id="JACGWN010000003">
    <property type="protein sequence ID" value="KAL0456369.1"/>
    <property type="molecule type" value="Genomic_DNA"/>
</dbReference>
<name>A0AAW2XR00_9LAMI</name>
<reference evidence="1" key="2">
    <citation type="journal article" date="2024" name="Plant">
        <title>Genomic evolution and insights into agronomic trait innovations of Sesamum species.</title>
        <authorList>
            <person name="Miao H."/>
            <person name="Wang L."/>
            <person name="Qu L."/>
            <person name="Liu H."/>
            <person name="Sun Y."/>
            <person name="Le M."/>
            <person name="Wang Q."/>
            <person name="Wei S."/>
            <person name="Zheng Y."/>
            <person name="Lin W."/>
            <person name="Duan Y."/>
            <person name="Cao H."/>
            <person name="Xiong S."/>
            <person name="Wang X."/>
            <person name="Wei L."/>
            <person name="Li C."/>
            <person name="Ma Q."/>
            <person name="Ju M."/>
            <person name="Zhao R."/>
            <person name="Li G."/>
            <person name="Mu C."/>
            <person name="Tian Q."/>
            <person name="Mei H."/>
            <person name="Zhang T."/>
            <person name="Gao T."/>
            <person name="Zhang H."/>
        </authorList>
    </citation>
    <scope>NUCLEOTIDE SEQUENCE</scope>
    <source>
        <strain evidence="1">KEN1</strain>
    </source>
</reference>
<dbReference type="PANTHER" id="PTHR33116">
    <property type="entry name" value="REVERSE TRANSCRIPTASE ZINC-BINDING DOMAIN-CONTAINING PROTEIN-RELATED-RELATED"/>
    <property type="match status" value="1"/>
</dbReference>
<evidence type="ECO:0000313" key="1">
    <source>
        <dbReference type="EMBL" id="KAL0456369.1"/>
    </source>
</evidence>
<sequence length="121" mass="13698">MTCVGRVLKDFKAASGMVVNLDKSEISFSCNTPGHFQEELARILGVWVVEKHVKYLGLPALVGQSKKEIFHSLKDRIWKRLQSWRCKNLSQAGKAVLLQFVVQTMPTYVMGCFIIPISICR</sequence>
<dbReference type="PANTHER" id="PTHR33116:SF86">
    <property type="entry name" value="REVERSE TRANSCRIPTASE DOMAIN-CONTAINING PROTEIN"/>
    <property type="match status" value="1"/>
</dbReference>
<gene>
    <name evidence="1" type="ORF">Slati_0976100</name>
</gene>
<protein>
    <submittedName>
        <fullName evidence="1">Uncharacterized protein</fullName>
    </submittedName>
</protein>